<dbReference type="InterPro" id="IPR011837">
    <property type="entry name" value="Glycogen_debranch_GlgX"/>
</dbReference>
<dbReference type="SUPFAM" id="SSF81296">
    <property type="entry name" value="E set domains"/>
    <property type="match status" value="1"/>
</dbReference>
<gene>
    <name evidence="5" type="ORF">SAMN05444340_103273</name>
</gene>
<dbReference type="SMART" id="SM00642">
    <property type="entry name" value="Aamy"/>
    <property type="match status" value="1"/>
</dbReference>
<dbReference type="Gene3D" id="2.60.40.1180">
    <property type="entry name" value="Golgi alpha-mannosidase II"/>
    <property type="match status" value="1"/>
</dbReference>
<accession>A0A1H3H724</accession>
<organism evidence="5 6">
    <name type="scientific">Citreimonas salinaria</name>
    <dbReference type="NCBI Taxonomy" id="321339"/>
    <lineage>
        <taxon>Bacteria</taxon>
        <taxon>Pseudomonadati</taxon>
        <taxon>Pseudomonadota</taxon>
        <taxon>Alphaproteobacteria</taxon>
        <taxon>Rhodobacterales</taxon>
        <taxon>Roseobacteraceae</taxon>
        <taxon>Citreimonas</taxon>
    </lineage>
</organism>
<dbReference type="InterPro" id="IPR006047">
    <property type="entry name" value="GH13_cat_dom"/>
</dbReference>
<sequence length="684" mass="77023">MKDDTKKPAFDRNVRRSTRLGADYDGEGTNFALWSHHATRVELCLYDETGTHETARLDLPDMEGGIWHGYLPDVGPGQAYGYRVHGPFAPEEGHRFNPNKLLLDPYAMEVVGDLVWDDALFGYPVGGSDLDMDERDSAPFMPKAVVVDPNFDWDEDRALRNPWVDTVIYEAHVRGLTMRHPDVPETARGTFEGLGHPSVIEHLKSLGVTTVELLPIHGFVKDRHLADQGLTNYWGYNSLSYFAPHRPYLASGHLREVKEAIRRFHKAGLEVILDVVYNHTAEGNEMGPTLSFRGIDNASYYLLSPEDPRHGFDVTGTGNTLNVSNPMVLRMVLDSLRYWVEALHVDGFRFDLASTLAREETGFEREGAFFAAIRQDPVLRGVKLIAEPWDIGEGGYQVGAFPWPFREWNDKFRDDLRAFWRRDEGMKSAVSERLLGSPVQFDHDHRPATSSINFLAAHDGFTLMDTVSYNEKHNEANGEGGRDGHDNNLSDNCGIEGETDDEQVIATRKRRLRSMLTSLFLSQGVPMLLAGDEFGQTQGGNNNAYNQDNEITWLDWERADAGQIRFTAALTQLRTELGLGHERFAGHDEGPAVRWWHPEGRPAADEDWNDEILIAELEDPERRIMVILNAGDRMDVSLPKGDWQLRLDTARGDPAAHETVRGRIDVDWQSALVLTRAPGERATG</sequence>
<dbReference type="InterPro" id="IPR004193">
    <property type="entry name" value="Glyco_hydro_13_N"/>
</dbReference>
<dbReference type="STRING" id="321339.SAMN05444340_103273"/>
<dbReference type="InterPro" id="IPR013783">
    <property type="entry name" value="Ig-like_fold"/>
</dbReference>
<dbReference type="InterPro" id="IPR044505">
    <property type="entry name" value="GlgX_Isoamylase_N_E_set"/>
</dbReference>
<dbReference type="Pfam" id="PF02922">
    <property type="entry name" value="CBM_48"/>
    <property type="match status" value="1"/>
</dbReference>
<dbReference type="AlphaFoldDB" id="A0A1H3H724"/>
<dbReference type="Gene3D" id="3.20.20.80">
    <property type="entry name" value="Glycosidases"/>
    <property type="match status" value="1"/>
</dbReference>
<evidence type="ECO:0000256" key="2">
    <source>
        <dbReference type="ARBA" id="ARBA00022801"/>
    </source>
</evidence>
<keyword evidence="6" id="KW-1185">Reference proteome</keyword>
<dbReference type="CDD" id="cd02856">
    <property type="entry name" value="E_set_GDE_Isoamylase_N"/>
    <property type="match status" value="1"/>
</dbReference>
<dbReference type="GO" id="GO:0005980">
    <property type="term" value="P:glycogen catabolic process"/>
    <property type="evidence" value="ECO:0007669"/>
    <property type="project" value="InterPro"/>
</dbReference>
<dbReference type="NCBIfam" id="TIGR02100">
    <property type="entry name" value="glgX_debranch"/>
    <property type="match status" value="1"/>
</dbReference>
<name>A0A1H3H724_9RHOB</name>
<dbReference type="GO" id="GO:0004135">
    <property type="term" value="F:amylo-alpha-1,6-glucosidase activity"/>
    <property type="evidence" value="ECO:0007669"/>
    <property type="project" value="InterPro"/>
</dbReference>
<keyword evidence="2" id="KW-0378">Hydrolase</keyword>
<dbReference type="InterPro" id="IPR013780">
    <property type="entry name" value="Glyco_hydro_b"/>
</dbReference>
<feature type="domain" description="Glycosyl hydrolase family 13 catalytic" evidence="4">
    <location>
        <begin position="166"/>
        <end position="574"/>
    </location>
</feature>
<evidence type="ECO:0000256" key="3">
    <source>
        <dbReference type="ARBA" id="ARBA00023295"/>
    </source>
</evidence>
<evidence type="ECO:0000313" key="6">
    <source>
        <dbReference type="Proteomes" id="UP000199286"/>
    </source>
</evidence>
<dbReference type="OrthoDB" id="3236218at2"/>
<dbReference type="SUPFAM" id="SSF51011">
    <property type="entry name" value="Glycosyl hydrolase domain"/>
    <property type="match status" value="1"/>
</dbReference>
<reference evidence="5 6" key="1">
    <citation type="submission" date="2016-10" db="EMBL/GenBank/DDBJ databases">
        <authorList>
            <person name="de Groot N.N."/>
        </authorList>
    </citation>
    <scope>NUCLEOTIDE SEQUENCE [LARGE SCALE GENOMIC DNA]</scope>
    <source>
        <strain evidence="5 6">DSM 26880</strain>
    </source>
</reference>
<dbReference type="SUPFAM" id="SSF51445">
    <property type="entry name" value="(Trans)glycosidases"/>
    <property type="match status" value="1"/>
</dbReference>
<dbReference type="InterPro" id="IPR014756">
    <property type="entry name" value="Ig_E-set"/>
</dbReference>
<keyword evidence="3" id="KW-0326">Glycosidase</keyword>
<protein>
    <submittedName>
        <fullName evidence="5">Glycogen operon protein</fullName>
    </submittedName>
</protein>
<dbReference type="CDD" id="cd11326">
    <property type="entry name" value="AmyAc_Glg_debranch"/>
    <property type="match status" value="1"/>
</dbReference>
<dbReference type="Gene3D" id="2.60.40.10">
    <property type="entry name" value="Immunoglobulins"/>
    <property type="match status" value="1"/>
</dbReference>
<dbReference type="RefSeq" id="WP_089880492.1">
    <property type="nucleotide sequence ID" value="NZ_FNPF01000003.1"/>
</dbReference>
<dbReference type="InterPro" id="IPR017853">
    <property type="entry name" value="GH"/>
</dbReference>
<proteinExistence type="inferred from homology"/>
<evidence type="ECO:0000313" key="5">
    <source>
        <dbReference type="EMBL" id="SDY11363.1"/>
    </source>
</evidence>
<evidence type="ECO:0000256" key="1">
    <source>
        <dbReference type="ARBA" id="ARBA00008061"/>
    </source>
</evidence>
<dbReference type="Proteomes" id="UP000199286">
    <property type="component" value="Unassembled WGS sequence"/>
</dbReference>
<dbReference type="EMBL" id="FNPF01000003">
    <property type="protein sequence ID" value="SDY11363.1"/>
    <property type="molecule type" value="Genomic_DNA"/>
</dbReference>
<dbReference type="PANTHER" id="PTHR43002">
    <property type="entry name" value="GLYCOGEN DEBRANCHING ENZYME"/>
    <property type="match status" value="1"/>
</dbReference>
<evidence type="ECO:0000259" key="4">
    <source>
        <dbReference type="SMART" id="SM00642"/>
    </source>
</evidence>
<comment type="similarity">
    <text evidence="1">Belongs to the glycosyl hydrolase 13 family.</text>
</comment>